<proteinExistence type="predicted"/>
<evidence type="ECO:0000313" key="1">
    <source>
        <dbReference type="EMBL" id="KAI4582348.1"/>
    </source>
</evidence>
<sequence length="77" mass="8184">MGHVQADLNTAGQAAGDRQCPPQTPEDQHRITGNGNEGSQSQDSGNRDCVQPPSLLSGENRWSPSGAFRTSSVCFLK</sequence>
<comment type="caution">
    <text evidence="1">The sequence shown here is derived from an EMBL/GenBank/DDBJ whole genome shotgun (WGS) entry which is preliminary data.</text>
</comment>
<keyword evidence="2" id="KW-1185">Reference proteome</keyword>
<gene>
    <name evidence="1" type="ORF">MJG53_008899</name>
</gene>
<reference evidence="1" key="1">
    <citation type="submission" date="2022-03" db="EMBL/GenBank/DDBJ databases">
        <title>Genomic analyses of argali, domestic sheep and their hybrids provide insights into chromosomal evolution, heterosis and genetic basis of agronomic traits.</title>
        <authorList>
            <person name="Li M."/>
        </authorList>
    </citation>
    <scope>NUCLEOTIDE SEQUENCE</scope>
    <source>
        <strain evidence="1">F1 hybrid</strain>
    </source>
</reference>
<evidence type="ECO:0000313" key="2">
    <source>
        <dbReference type="Proteomes" id="UP001057279"/>
    </source>
</evidence>
<protein>
    <submittedName>
        <fullName evidence="1">Uncharacterized protein</fullName>
    </submittedName>
</protein>
<organism evidence="1 2">
    <name type="scientific">Ovis ammon polii x Ovis aries</name>
    <dbReference type="NCBI Taxonomy" id="2918886"/>
    <lineage>
        <taxon>Eukaryota</taxon>
        <taxon>Metazoa</taxon>
        <taxon>Chordata</taxon>
        <taxon>Craniata</taxon>
        <taxon>Vertebrata</taxon>
        <taxon>Euteleostomi</taxon>
        <taxon>Mammalia</taxon>
        <taxon>Eutheria</taxon>
        <taxon>Laurasiatheria</taxon>
        <taxon>Artiodactyla</taxon>
        <taxon>Ruminantia</taxon>
        <taxon>Pecora</taxon>
        <taxon>Bovidae</taxon>
        <taxon>Caprinae</taxon>
        <taxon>Ovis</taxon>
    </lineage>
</organism>
<accession>A0ACB9UXS8</accession>
<name>A0ACB9UXS8_9CETA</name>
<dbReference type="EMBL" id="CM043033">
    <property type="protein sequence ID" value="KAI4582348.1"/>
    <property type="molecule type" value="Genomic_DNA"/>
</dbReference>
<dbReference type="Proteomes" id="UP001057279">
    <property type="component" value="Linkage Group LG08"/>
</dbReference>